<name>A0A1V9YPE1_ACHHY</name>
<feature type="transmembrane region" description="Helical" evidence="1">
    <location>
        <begin position="451"/>
        <end position="472"/>
    </location>
</feature>
<feature type="transmembrane region" description="Helical" evidence="1">
    <location>
        <begin position="418"/>
        <end position="439"/>
    </location>
</feature>
<protein>
    <submittedName>
        <fullName evidence="2">Heparan-alpha-glucosaminide N-acetyltransferase</fullName>
    </submittedName>
</protein>
<keyword evidence="1" id="KW-0472">Membrane</keyword>
<proteinExistence type="predicted"/>
<dbReference type="AlphaFoldDB" id="A0A1V9YPE1"/>
<keyword evidence="2" id="KW-0808">Transferase</keyword>
<dbReference type="GO" id="GO:0016740">
    <property type="term" value="F:transferase activity"/>
    <property type="evidence" value="ECO:0007669"/>
    <property type="project" value="UniProtKB-KW"/>
</dbReference>
<dbReference type="Proteomes" id="UP000243579">
    <property type="component" value="Unassembled WGS sequence"/>
</dbReference>
<feature type="transmembrane region" description="Helical" evidence="1">
    <location>
        <begin position="385"/>
        <end position="406"/>
    </location>
</feature>
<evidence type="ECO:0000256" key="1">
    <source>
        <dbReference type="SAM" id="Phobius"/>
    </source>
</evidence>
<keyword evidence="3" id="KW-1185">Reference proteome</keyword>
<accession>A0A1V9YPE1</accession>
<keyword evidence="1" id="KW-0812">Transmembrane</keyword>
<feature type="transmembrane region" description="Helical" evidence="1">
    <location>
        <begin position="479"/>
        <end position="498"/>
    </location>
</feature>
<feature type="transmembrane region" description="Helical" evidence="1">
    <location>
        <begin position="121"/>
        <end position="143"/>
    </location>
</feature>
<feature type="transmembrane region" description="Helical" evidence="1">
    <location>
        <begin position="276"/>
        <end position="296"/>
    </location>
</feature>
<evidence type="ECO:0000313" key="3">
    <source>
        <dbReference type="Proteomes" id="UP000243579"/>
    </source>
</evidence>
<comment type="caution">
    <text evidence="2">The sequence shown here is derived from an EMBL/GenBank/DDBJ whole genome shotgun (WGS) entry which is preliminary data.</text>
</comment>
<organism evidence="2 3">
    <name type="scientific">Achlya hypogyna</name>
    <name type="common">Oomycete</name>
    <name type="synonym">Protoachlya hypogyna</name>
    <dbReference type="NCBI Taxonomy" id="1202772"/>
    <lineage>
        <taxon>Eukaryota</taxon>
        <taxon>Sar</taxon>
        <taxon>Stramenopiles</taxon>
        <taxon>Oomycota</taxon>
        <taxon>Saprolegniomycetes</taxon>
        <taxon>Saprolegniales</taxon>
        <taxon>Achlyaceae</taxon>
        <taxon>Achlya</taxon>
    </lineage>
</organism>
<sequence>MEMNRASVVFRYTEALSAPSSGLVMRAASDDCYKCTPLPLRPVGCAPTDVSCIYLMPNANYTFDVDAKFPMTLSLRDGNRTVWQSHYHFTEFSNYSMLGQQVSSGEVHASIALEHAGTPSLLLPILLGLLGLWVASGFVLFFWKKHLAALRDDDADDDTRPLLDQPPPPTSSRVVCLDVFRGITIFTMIFVNYGGGDYWFFNHSTWNGLTVADLCFPWFAWIMGATMAIGLPKKLRDPRGFARTATLRSLKLFGLGLFLNNGFDLAHWRIPGVLQSFGVAYWIVAMALLFAATTTADTRRQRLLQWAILLGVVALHAVVVYGLPVAGCPRGYLGPGGIGDFGQFGNCTGGAHKAVDLALFGNAHIFQNPTTKDVYLTGAFDPEGALNWLMVAVTAFIGFQVATVFLGDASLAASQRSIRLALLALALGIAALVACQGRLNDGWIPVNKNLWSLSFVLATSSLASWLLLALFLMVDTHDMWRGAPFLQAGMNPIVLYLGHELLQDHFPFGFKHGSTSHALSLLSALLGALCWLAIALLLHRKKLFISV</sequence>
<dbReference type="STRING" id="1202772.A0A1V9YPE1"/>
<evidence type="ECO:0000313" key="2">
    <source>
        <dbReference type="EMBL" id="OQR87540.1"/>
    </source>
</evidence>
<dbReference type="PANTHER" id="PTHR31061">
    <property type="entry name" value="LD22376P"/>
    <property type="match status" value="1"/>
</dbReference>
<dbReference type="PANTHER" id="PTHR31061:SF24">
    <property type="entry name" value="LD22376P"/>
    <property type="match status" value="1"/>
</dbReference>
<feature type="transmembrane region" description="Helical" evidence="1">
    <location>
        <begin position="174"/>
        <end position="194"/>
    </location>
</feature>
<gene>
    <name evidence="2" type="ORF">ACHHYP_08541</name>
</gene>
<reference evidence="2 3" key="1">
    <citation type="journal article" date="2014" name="Genome Biol. Evol.">
        <title>The secreted proteins of Achlya hypogyna and Thraustotheca clavata identify the ancestral oomycete secretome and reveal gene acquisitions by horizontal gene transfer.</title>
        <authorList>
            <person name="Misner I."/>
            <person name="Blouin N."/>
            <person name="Leonard G."/>
            <person name="Richards T.A."/>
            <person name="Lane C.E."/>
        </authorList>
    </citation>
    <scope>NUCLEOTIDE SEQUENCE [LARGE SCALE GENOMIC DNA]</scope>
    <source>
        <strain evidence="2 3">ATCC 48635</strain>
    </source>
</reference>
<feature type="transmembrane region" description="Helical" evidence="1">
    <location>
        <begin position="206"/>
        <end position="231"/>
    </location>
</feature>
<feature type="transmembrane region" description="Helical" evidence="1">
    <location>
        <begin position="303"/>
        <end position="323"/>
    </location>
</feature>
<dbReference type="OrthoDB" id="2149840at2759"/>
<keyword evidence="1" id="KW-1133">Transmembrane helix</keyword>
<dbReference type="EMBL" id="JNBR01001434">
    <property type="protein sequence ID" value="OQR87540.1"/>
    <property type="molecule type" value="Genomic_DNA"/>
</dbReference>
<feature type="transmembrane region" description="Helical" evidence="1">
    <location>
        <begin position="518"/>
        <end position="538"/>
    </location>
</feature>